<sequence length="476" mass="53398">MARRRTKKRTHTGARNGPSGSNVAVDRSPKSMVVRMGAGEVGPSISQLVRDVRAMMEPGTAARLKERKANRLRDYITMAGPLHVSHLLLFSRSTSGNTNLRIALTPRGPTLHFRVENYSLCKDVVKSIKHPKGGKKEFLTPPLLVMNNFVSSQPTQDSSSSKPKSNGIPKHLETLTTSIFQSLFPPISPQTTPLSSIRRVLLLNRELPSPKSADPDSMETETGTYTINLRHYAITTRSTGLSRSIRRLKAAEKLVTSREKRRKGVPNLGRLEDVADYILDPSAAASGYTSASETDIETDAEVEVLEPATKKVLSGAQRRKISQQNGNGSNGGPSGGRSAEKRAVKLVELGPRMRLRMLKVEEGVCSGKVMWHEFLHKTKEEERALEQLWEARRKEKEDRRRKQKEDVERKRREREARKKRTDGDGDENMEDGDADEDEDEYERQEWDSEGLEGDAEMLLNEEKYEDDEWGNEIAAG</sequence>
<dbReference type="PROSITE" id="PS50833">
    <property type="entry name" value="BRIX"/>
    <property type="match status" value="1"/>
</dbReference>
<dbReference type="InterPro" id="IPR007109">
    <property type="entry name" value="Brix"/>
</dbReference>
<feature type="compositionally biased region" description="Basic residues" evidence="1">
    <location>
        <begin position="1"/>
        <end position="12"/>
    </location>
</feature>
<evidence type="ECO:0000313" key="3">
    <source>
        <dbReference type="EMBL" id="KAH0555993.1"/>
    </source>
</evidence>
<feature type="region of interest" description="Disordered" evidence="1">
    <location>
        <begin position="393"/>
        <end position="476"/>
    </location>
</feature>
<keyword evidence="4" id="KW-1185">Reference proteome</keyword>
<dbReference type="PANTHER" id="PTHR12661:SF5">
    <property type="entry name" value="SUPPRESSOR OF SWI4 1 HOMOLOG"/>
    <property type="match status" value="1"/>
</dbReference>
<gene>
    <name evidence="3" type="ORF">GP486_006065</name>
</gene>
<feature type="region of interest" description="Disordered" evidence="1">
    <location>
        <begin position="311"/>
        <end position="340"/>
    </location>
</feature>
<dbReference type="SMART" id="SM00879">
    <property type="entry name" value="Brix"/>
    <property type="match status" value="1"/>
</dbReference>
<feature type="compositionally biased region" description="Basic and acidic residues" evidence="1">
    <location>
        <begin position="393"/>
        <end position="416"/>
    </location>
</feature>
<dbReference type="GO" id="GO:0030687">
    <property type="term" value="C:preribosome, large subunit precursor"/>
    <property type="evidence" value="ECO:0007669"/>
    <property type="project" value="TreeGrafter"/>
</dbReference>
<dbReference type="GO" id="GO:0019843">
    <property type="term" value="F:rRNA binding"/>
    <property type="evidence" value="ECO:0007669"/>
    <property type="project" value="InterPro"/>
</dbReference>
<feature type="region of interest" description="Disordered" evidence="1">
    <location>
        <begin position="150"/>
        <end position="170"/>
    </location>
</feature>
<feature type="compositionally biased region" description="Low complexity" evidence="1">
    <location>
        <begin position="151"/>
        <end position="165"/>
    </location>
</feature>
<organism evidence="3 4">
    <name type="scientific">Trichoglossum hirsutum</name>
    <dbReference type="NCBI Taxonomy" id="265104"/>
    <lineage>
        <taxon>Eukaryota</taxon>
        <taxon>Fungi</taxon>
        <taxon>Dikarya</taxon>
        <taxon>Ascomycota</taxon>
        <taxon>Pezizomycotina</taxon>
        <taxon>Geoglossomycetes</taxon>
        <taxon>Geoglossales</taxon>
        <taxon>Geoglossaceae</taxon>
        <taxon>Trichoglossum</taxon>
    </lineage>
</organism>
<dbReference type="GO" id="GO:0006364">
    <property type="term" value="P:rRNA processing"/>
    <property type="evidence" value="ECO:0007669"/>
    <property type="project" value="InterPro"/>
</dbReference>
<dbReference type="Pfam" id="PF04427">
    <property type="entry name" value="Brix"/>
    <property type="match status" value="1"/>
</dbReference>
<protein>
    <recommendedName>
        <fullName evidence="2">Brix domain-containing protein</fullName>
    </recommendedName>
</protein>
<reference evidence="3" key="1">
    <citation type="submission" date="2021-03" db="EMBL/GenBank/DDBJ databases">
        <title>Comparative genomics and phylogenomic investigation of the class Geoglossomycetes provide insights into ecological specialization and systematics.</title>
        <authorList>
            <person name="Melie T."/>
            <person name="Pirro S."/>
            <person name="Miller A.N."/>
            <person name="Quandt A."/>
        </authorList>
    </citation>
    <scope>NUCLEOTIDE SEQUENCE</scope>
    <source>
        <strain evidence="3">CAQ_001_2017</strain>
    </source>
</reference>
<name>A0A9P8RLG8_9PEZI</name>
<dbReference type="Proteomes" id="UP000750711">
    <property type="component" value="Unassembled WGS sequence"/>
</dbReference>
<accession>A0A9P8RLG8</accession>
<feature type="region of interest" description="Disordered" evidence="1">
    <location>
        <begin position="1"/>
        <end position="29"/>
    </location>
</feature>
<dbReference type="InterPro" id="IPR045112">
    <property type="entry name" value="PPAN-like"/>
</dbReference>
<evidence type="ECO:0000259" key="2">
    <source>
        <dbReference type="PROSITE" id="PS50833"/>
    </source>
</evidence>
<dbReference type="EMBL" id="JAGHQM010001272">
    <property type="protein sequence ID" value="KAH0555993.1"/>
    <property type="molecule type" value="Genomic_DNA"/>
</dbReference>
<feature type="domain" description="Brix" evidence="2">
    <location>
        <begin position="31"/>
        <end position="366"/>
    </location>
</feature>
<proteinExistence type="predicted"/>
<feature type="compositionally biased region" description="Acidic residues" evidence="1">
    <location>
        <begin position="424"/>
        <end position="455"/>
    </location>
</feature>
<dbReference type="AlphaFoldDB" id="A0A9P8RLG8"/>
<dbReference type="GO" id="GO:0000027">
    <property type="term" value="P:ribosomal large subunit assembly"/>
    <property type="evidence" value="ECO:0007669"/>
    <property type="project" value="TreeGrafter"/>
</dbReference>
<evidence type="ECO:0000313" key="4">
    <source>
        <dbReference type="Proteomes" id="UP000750711"/>
    </source>
</evidence>
<evidence type="ECO:0000256" key="1">
    <source>
        <dbReference type="SAM" id="MobiDB-lite"/>
    </source>
</evidence>
<comment type="caution">
    <text evidence="3">The sequence shown here is derived from an EMBL/GenBank/DDBJ whole genome shotgun (WGS) entry which is preliminary data.</text>
</comment>
<dbReference type="PANTHER" id="PTHR12661">
    <property type="entry name" value="PETER PAN-RELATED"/>
    <property type="match status" value="1"/>
</dbReference>